<sequence>MTTLFADALFFVFCSLYIQFGVCTAQSVDTIPIRLAVLAPGDETLPFAMHKVVPAVLYAVQTLRSRWTANGSTPQRYRMFFYLRTTTCFRTVQFWTGRRSSRPLCPYVLAPIAVTHLCGITNFNRCRTER</sequence>
<reference evidence="2" key="1">
    <citation type="submission" date="2020-07" db="EMBL/GenBank/DDBJ databases">
        <title>Multicomponent nature underlies the extraordinary mechanical properties of spider dragline silk.</title>
        <authorList>
            <person name="Kono N."/>
            <person name="Nakamura H."/>
            <person name="Mori M."/>
            <person name="Yoshida Y."/>
            <person name="Ohtoshi R."/>
            <person name="Malay A.D."/>
            <person name="Moran D.A.P."/>
            <person name="Tomita M."/>
            <person name="Numata K."/>
            <person name="Arakawa K."/>
        </authorList>
    </citation>
    <scope>NUCLEOTIDE SEQUENCE</scope>
</reference>
<feature type="signal peptide" evidence="1">
    <location>
        <begin position="1"/>
        <end position="25"/>
    </location>
</feature>
<proteinExistence type="predicted"/>
<dbReference type="AlphaFoldDB" id="A0A8X6F5J1"/>
<organism evidence="2 3">
    <name type="scientific">Trichonephila clavata</name>
    <name type="common">Joro spider</name>
    <name type="synonym">Nephila clavata</name>
    <dbReference type="NCBI Taxonomy" id="2740835"/>
    <lineage>
        <taxon>Eukaryota</taxon>
        <taxon>Metazoa</taxon>
        <taxon>Ecdysozoa</taxon>
        <taxon>Arthropoda</taxon>
        <taxon>Chelicerata</taxon>
        <taxon>Arachnida</taxon>
        <taxon>Araneae</taxon>
        <taxon>Araneomorphae</taxon>
        <taxon>Entelegynae</taxon>
        <taxon>Araneoidea</taxon>
        <taxon>Nephilidae</taxon>
        <taxon>Trichonephila</taxon>
    </lineage>
</organism>
<dbReference type="Proteomes" id="UP000887116">
    <property type="component" value="Unassembled WGS sequence"/>
</dbReference>
<comment type="caution">
    <text evidence="2">The sequence shown here is derived from an EMBL/GenBank/DDBJ whole genome shotgun (WGS) entry which is preliminary data.</text>
</comment>
<keyword evidence="3" id="KW-1185">Reference proteome</keyword>
<accession>A0A8X6F5J1</accession>
<feature type="chain" id="PRO_5036495612" description="Secreted protein" evidence="1">
    <location>
        <begin position="26"/>
        <end position="130"/>
    </location>
</feature>
<protein>
    <recommendedName>
        <fullName evidence="4">Secreted protein</fullName>
    </recommendedName>
</protein>
<evidence type="ECO:0000313" key="2">
    <source>
        <dbReference type="EMBL" id="GFQ70271.1"/>
    </source>
</evidence>
<evidence type="ECO:0000313" key="3">
    <source>
        <dbReference type="Proteomes" id="UP000887116"/>
    </source>
</evidence>
<gene>
    <name evidence="2" type="ORF">TNCT_624961</name>
</gene>
<evidence type="ECO:0008006" key="4">
    <source>
        <dbReference type="Google" id="ProtNLM"/>
    </source>
</evidence>
<dbReference type="EMBL" id="BMAO01030789">
    <property type="protein sequence ID" value="GFQ70271.1"/>
    <property type="molecule type" value="Genomic_DNA"/>
</dbReference>
<dbReference type="OrthoDB" id="302535at2759"/>
<evidence type="ECO:0000256" key="1">
    <source>
        <dbReference type="SAM" id="SignalP"/>
    </source>
</evidence>
<keyword evidence="1" id="KW-0732">Signal</keyword>
<name>A0A8X6F5J1_TRICU</name>